<sequence length="90" mass="10193">MFFKAAFNPRNVSQLLAIPHLGAYGLKNVSNQKCFSIKFCISYFNFESIFGSFKISKLVGLKTSRSYEQVDASSTFGCCKRILKIPPQKR</sequence>
<name>A0A4U5M6X1_STECR</name>
<gene>
    <name evidence="1" type="ORF">L596_025113</name>
</gene>
<dbReference type="Proteomes" id="UP000298663">
    <property type="component" value="Unassembled WGS sequence"/>
</dbReference>
<dbReference type="AlphaFoldDB" id="A0A4U5M6X1"/>
<dbReference type="EMBL" id="AZBU02000009">
    <property type="protein sequence ID" value="TKR64614.1"/>
    <property type="molecule type" value="Genomic_DNA"/>
</dbReference>
<protein>
    <submittedName>
        <fullName evidence="1">Uncharacterized protein</fullName>
    </submittedName>
</protein>
<organism evidence="1 2">
    <name type="scientific">Steinernema carpocapsae</name>
    <name type="common">Entomopathogenic nematode</name>
    <dbReference type="NCBI Taxonomy" id="34508"/>
    <lineage>
        <taxon>Eukaryota</taxon>
        <taxon>Metazoa</taxon>
        <taxon>Ecdysozoa</taxon>
        <taxon>Nematoda</taxon>
        <taxon>Chromadorea</taxon>
        <taxon>Rhabditida</taxon>
        <taxon>Tylenchina</taxon>
        <taxon>Panagrolaimomorpha</taxon>
        <taxon>Strongyloidoidea</taxon>
        <taxon>Steinernematidae</taxon>
        <taxon>Steinernema</taxon>
    </lineage>
</organism>
<comment type="caution">
    <text evidence="1">The sequence shown here is derived from an EMBL/GenBank/DDBJ whole genome shotgun (WGS) entry which is preliminary data.</text>
</comment>
<reference evidence="1 2" key="2">
    <citation type="journal article" date="2019" name="G3 (Bethesda)">
        <title>Hybrid Assembly of the Genome of the Entomopathogenic Nematode Steinernema carpocapsae Identifies the X-Chromosome.</title>
        <authorList>
            <person name="Serra L."/>
            <person name="Macchietto M."/>
            <person name="Macias-Munoz A."/>
            <person name="McGill C.J."/>
            <person name="Rodriguez I.M."/>
            <person name="Rodriguez B."/>
            <person name="Murad R."/>
            <person name="Mortazavi A."/>
        </authorList>
    </citation>
    <scope>NUCLEOTIDE SEQUENCE [LARGE SCALE GENOMIC DNA]</scope>
    <source>
        <strain evidence="1 2">ALL</strain>
    </source>
</reference>
<proteinExistence type="predicted"/>
<reference evidence="1 2" key="1">
    <citation type="journal article" date="2015" name="Genome Biol.">
        <title>Comparative genomics of Steinernema reveals deeply conserved gene regulatory networks.</title>
        <authorList>
            <person name="Dillman A.R."/>
            <person name="Macchietto M."/>
            <person name="Porter C.F."/>
            <person name="Rogers A."/>
            <person name="Williams B."/>
            <person name="Antoshechkin I."/>
            <person name="Lee M.M."/>
            <person name="Goodwin Z."/>
            <person name="Lu X."/>
            <person name="Lewis E.E."/>
            <person name="Goodrich-Blair H."/>
            <person name="Stock S.P."/>
            <person name="Adams B.J."/>
            <person name="Sternberg P.W."/>
            <person name="Mortazavi A."/>
        </authorList>
    </citation>
    <scope>NUCLEOTIDE SEQUENCE [LARGE SCALE GENOMIC DNA]</scope>
    <source>
        <strain evidence="1 2">ALL</strain>
    </source>
</reference>
<keyword evidence="2" id="KW-1185">Reference proteome</keyword>
<evidence type="ECO:0000313" key="1">
    <source>
        <dbReference type="EMBL" id="TKR64614.1"/>
    </source>
</evidence>
<evidence type="ECO:0000313" key="2">
    <source>
        <dbReference type="Proteomes" id="UP000298663"/>
    </source>
</evidence>
<accession>A0A4U5M6X1</accession>